<protein>
    <submittedName>
        <fullName evidence="1">Sce7726 family protein</fullName>
    </submittedName>
</protein>
<sequence length="104" mass="12375">MLYDKDIREPLFDFLDDIYLTNRIIEEKKMGCSRADVVMVTPLAIYGIEIKSDADTYARLKRQVRDYDNFYDYNYVVVGTSHAYHIQEHVPDYWGIITVEQKKQ</sequence>
<keyword evidence="2" id="KW-1185">Reference proteome</keyword>
<reference evidence="1 2" key="1">
    <citation type="submission" date="2020-08" db="EMBL/GenBank/DDBJ databases">
        <title>Genome public.</title>
        <authorList>
            <person name="Liu C."/>
            <person name="Sun Q."/>
        </authorList>
    </citation>
    <scope>NUCLEOTIDE SEQUENCE [LARGE SCALE GENOMIC DNA]</scope>
    <source>
        <strain evidence="1 2">BX4</strain>
    </source>
</reference>
<dbReference type="RefSeq" id="WP_147365658.1">
    <property type="nucleotide sequence ID" value="NZ_JACOOZ010000006.1"/>
</dbReference>
<evidence type="ECO:0000313" key="2">
    <source>
        <dbReference type="Proteomes" id="UP000597877"/>
    </source>
</evidence>
<accession>A0ABR7F3T1</accession>
<gene>
    <name evidence="1" type="ORF">H8S00_09675</name>
</gene>
<organism evidence="1 2">
    <name type="scientific">Eubacterium segne</name>
    <dbReference type="NCBI Taxonomy" id="2763045"/>
    <lineage>
        <taxon>Bacteria</taxon>
        <taxon>Bacillati</taxon>
        <taxon>Bacillota</taxon>
        <taxon>Clostridia</taxon>
        <taxon>Eubacteriales</taxon>
        <taxon>Eubacteriaceae</taxon>
        <taxon>Eubacterium</taxon>
    </lineage>
</organism>
<dbReference type="InterPro" id="IPR047729">
    <property type="entry name" value="Sce7726-like"/>
</dbReference>
<comment type="caution">
    <text evidence="1">The sequence shown here is derived from an EMBL/GenBank/DDBJ whole genome shotgun (WGS) entry which is preliminary data.</text>
</comment>
<dbReference type="EMBL" id="JACOOZ010000006">
    <property type="protein sequence ID" value="MBC5668252.1"/>
    <property type="molecule type" value="Genomic_DNA"/>
</dbReference>
<proteinExistence type="predicted"/>
<dbReference type="NCBIfam" id="NF033832">
    <property type="entry name" value="sce7726_fam"/>
    <property type="match status" value="1"/>
</dbReference>
<name>A0ABR7F3T1_9FIRM</name>
<dbReference type="Proteomes" id="UP000597877">
    <property type="component" value="Unassembled WGS sequence"/>
</dbReference>
<evidence type="ECO:0000313" key="1">
    <source>
        <dbReference type="EMBL" id="MBC5668252.1"/>
    </source>
</evidence>